<dbReference type="InterPro" id="IPR029903">
    <property type="entry name" value="RmlD-like-bd"/>
</dbReference>
<dbReference type="SUPFAM" id="SSF51735">
    <property type="entry name" value="NAD(P)-binding Rossmann-fold domains"/>
    <property type="match status" value="1"/>
</dbReference>
<protein>
    <recommendedName>
        <fullName evidence="2">dTDP-4-dehydrorhamnose reductase</fullName>
        <ecNumber evidence="2">1.1.1.133</ecNumber>
    </recommendedName>
</protein>
<dbReference type="PANTHER" id="PTHR10491">
    <property type="entry name" value="DTDP-4-DEHYDRORHAMNOSE REDUCTASE"/>
    <property type="match status" value="1"/>
</dbReference>
<dbReference type="GO" id="GO:0008831">
    <property type="term" value="F:dTDP-4-dehydrorhamnose reductase activity"/>
    <property type="evidence" value="ECO:0007669"/>
    <property type="project" value="UniProtKB-EC"/>
</dbReference>
<dbReference type="Proteomes" id="UP001277761">
    <property type="component" value="Unassembled WGS sequence"/>
</dbReference>
<dbReference type="Gene3D" id="3.40.50.720">
    <property type="entry name" value="NAD(P)-binding Rossmann-like Domain"/>
    <property type="match status" value="1"/>
</dbReference>
<dbReference type="PANTHER" id="PTHR10491:SF4">
    <property type="entry name" value="METHIONINE ADENOSYLTRANSFERASE 2 SUBUNIT BETA"/>
    <property type="match status" value="1"/>
</dbReference>
<proteinExistence type="inferred from homology"/>
<dbReference type="EC" id="1.1.1.133" evidence="2"/>
<dbReference type="InterPro" id="IPR005913">
    <property type="entry name" value="dTDP_dehydrorham_reduct"/>
</dbReference>
<feature type="region of interest" description="Disordered" evidence="3">
    <location>
        <begin position="19"/>
        <end position="39"/>
    </location>
</feature>
<dbReference type="EMBL" id="JAXAVX010000006">
    <property type="protein sequence ID" value="MDX8152564.1"/>
    <property type="molecule type" value="Genomic_DNA"/>
</dbReference>
<sequence>MGYVRQGEIARLGPNTIIRPNRGQLERHDSDAPPAGQRRRRMVVTGAAGMLGQRVVDVARVHGWDVVATTRVELDITDLERTTVALEQHAPTVVVNCAAFTDVDGAEEREAEALAVNGDGAGNLAKATAALGVRLVHVSTDYVFPGDAQEPYPEDAPTGPQAAYGRTKLAGEEQVAEHNPDHLICRTAWVFGAGGGNFVDTMVRLAADRDEVQVVDDQTGCPTWTGHLAPALVRAAGGEARGIAHLAGGGQVTWCGLAAEVFSRIGGGTRAVPVGTDAFPRPARRPAWSVLGSTRDDVPALPAWQEGVAAHLVEVGAARAA</sequence>
<name>A0ABU4VLL9_9ACTN</name>
<comment type="function">
    <text evidence="2">Catalyzes the reduction of dTDP-6-deoxy-L-lyxo-4-hexulose to yield dTDP-L-rhamnose.</text>
</comment>
<feature type="domain" description="RmlD-like substrate binding" evidence="4">
    <location>
        <begin position="41"/>
        <end position="312"/>
    </location>
</feature>
<evidence type="ECO:0000259" key="4">
    <source>
        <dbReference type="Pfam" id="PF04321"/>
    </source>
</evidence>
<comment type="caution">
    <text evidence="5">The sequence shown here is derived from an EMBL/GenBank/DDBJ whole genome shotgun (WGS) entry which is preliminary data.</text>
</comment>
<accession>A0ABU4VLL9</accession>
<evidence type="ECO:0000256" key="2">
    <source>
        <dbReference type="RuleBase" id="RU364082"/>
    </source>
</evidence>
<gene>
    <name evidence="5" type="primary">rfbD</name>
    <name evidence="5" type="ORF">SK069_13240</name>
</gene>
<dbReference type="CDD" id="cd05254">
    <property type="entry name" value="dTDP_HR_like_SDR_e"/>
    <property type="match status" value="1"/>
</dbReference>
<dbReference type="Pfam" id="PF04321">
    <property type="entry name" value="RmlD_sub_bind"/>
    <property type="match status" value="1"/>
</dbReference>
<keyword evidence="6" id="KW-1185">Reference proteome</keyword>
<evidence type="ECO:0000256" key="3">
    <source>
        <dbReference type="SAM" id="MobiDB-lite"/>
    </source>
</evidence>
<keyword evidence="2" id="KW-0521">NADP</keyword>
<dbReference type="InterPro" id="IPR036291">
    <property type="entry name" value="NAD(P)-bd_dom_sf"/>
</dbReference>
<comment type="pathway">
    <text evidence="2">Carbohydrate biosynthesis; dTDP-L-rhamnose biosynthesis.</text>
</comment>
<evidence type="ECO:0000313" key="5">
    <source>
        <dbReference type="EMBL" id="MDX8152564.1"/>
    </source>
</evidence>
<reference evidence="5 6" key="1">
    <citation type="submission" date="2023-11" db="EMBL/GenBank/DDBJ databases">
        <authorList>
            <person name="Xu M."/>
            <person name="Jiang T."/>
        </authorList>
    </citation>
    <scope>NUCLEOTIDE SEQUENCE [LARGE SCALE GENOMIC DNA]</scope>
    <source>
        <strain evidence="5 6">SD</strain>
    </source>
</reference>
<evidence type="ECO:0000256" key="1">
    <source>
        <dbReference type="ARBA" id="ARBA00010944"/>
    </source>
</evidence>
<dbReference type="RefSeq" id="WP_319954718.1">
    <property type="nucleotide sequence ID" value="NZ_JAXAVX010000006.1"/>
</dbReference>
<keyword evidence="2 5" id="KW-0560">Oxidoreductase</keyword>
<comment type="similarity">
    <text evidence="1 2">Belongs to the dTDP-4-dehydrorhamnose reductase family.</text>
</comment>
<evidence type="ECO:0000313" key="6">
    <source>
        <dbReference type="Proteomes" id="UP001277761"/>
    </source>
</evidence>
<dbReference type="NCBIfam" id="TIGR01214">
    <property type="entry name" value="rmlD"/>
    <property type="match status" value="1"/>
</dbReference>
<dbReference type="Gene3D" id="3.90.25.10">
    <property type="entry name" value="UDP-galactose 4-epimerase, domain 1"/>
    <property type="match status" value="1"/>
</dbReference>
<organism evidence="5 6">
    <name type="scientific">Patulibacter brassicae</name>
    <dbReference type="NCBI Taxonomy" id="1705717"/>
    <lineage>
        <taxon>Bacteria</taxon>
        <taxon>Bacillati</taxon>
        <taxon>Actinomycetota</taxon>
        <taxon>Thermoleophilia</taxon>
        <taxon>Solirubrobacterales</taxon>
        <taxon>Patulibacteraceae</taxon>
        <taxon>Patulibacter</taxon>
    </lineage>
</organism>